<evidence type="ECO:0000256" key="2">
    <source>
        <dbReference type="ARBA" id="ARBA00022730"/>
    </source>
</evidence>
<sequence>MRHRRLANFHSLKRSRVRQTWNKHNLFNLFRLREPNVAFKTFFQQKWAAKASTRAYHGEHIRERQWERMFSRRLPAVVDMDPGYLATHDGSEHSSGRGSGRTLPSKGPQPYGSKPQKAEEHTPYMQMIYGPMERRLDIAIFRALFASSTRQARQMCIHGAVTVNGKKMVHPTYQLNPGDMFQVDIEKVMIATGRKKHSPKQFESIDLHHRAHEAKKAKELAKAAKAAEAARPEAAQSTAATDSPTSPEPRSQKEQIDALNDIARQARDLSQARGDLAVSARRKQAVRALIRDVKGHLARVKKTEPSAVDATIDDVTALLGRLSLFTKKDKEGGPSKPEASSPFSRAAEEPDAFEGLTEEQKKQVFESVEAQMAEDMENPEDRSKPYLTPWLPKPFMPAFAFIPRYLEVNQRICAAVYLRHPVARKGMGEVPTPFGRLVNELAFNWYLRRG</sequence>
<reference evidence="9" key="1">
    <citation type="submission" date="2023-06" db="EMBL/GenBank/DDBJ databases">
        <title>Genome-scale phylogeny and comparative genomics of the fungal order Sordariales.</title>
        <authorList>
            <consortium name="Lawrence Berkeley National Laboratory"/>
            <person name="Hensen N."/>
            <person name="Bonometti L."/>
            <person name="Westerberg I."/>
            <person name="Brannstrom I.O."/>
            <person name="Guillou S."/>
            <person name="Cros-Aarteil S."/>
            <person name="Calhoun S."/>
            <person name="Haridas S."/>
            <person name="Kuo A."/>
            <person name="Mondo S."/>
            <person name="Pangilinan J."/>
            <person name="Riley R."/>
            <person name="LaButti K."/>
            <person name="Andreopoulos B."/>
            <person name="Lipzen A."/>
            <person name="Chen C."/>
            <person name="Yanf M."/>
            <person name="Daum C."/>
            <person name="Ng V."/>
            <person name="Clum A."/>
            <person name="Steindorff A."/>
            <person name="Ohm R."/>
            <person name="Martin F."/>
            <person name="Silar P."/>
            <person name="Natvig D."/>
            <person name="Lalanne C."/>
            <person name="Gautier V."/>
            <person name="Ament-velasquez S.L."/>
            <person name="Kruys A."/>
            <person name="Hutchinson M.I."/>
            <person name="Powell A.J."/>
            <person name="Barry K."/>
            <person name="Miller A.N."/>
            <person name="Grigoriev I.V."/>
            <person name="Debuchy R."/>
            <person name="Gladieux P."/>
            <person name="Thoren M.H."/>
            <person name="Johannesson H."/>
        </authorList>
    </citation>
    <scope>NUCLEOTIDE SEQUENCE</scope>
    <source>
        <strain evidence="9">SMH3187-1</strain>
    </source>
</reference>
<dbReference type="InterPro" id="IPR036986">
    <property type="entry name" value="S4_RNA-bd_sf"/>
</dbReference>
<dbReference type="GO" id="GO:0003735">
    <property type="term" value="F:structural constituent of ribosome"/>
    <property type="evidence" value="ECO:0007669"/>
    <property type="project" value="TreeGrafter"/>
</dbReference>
<feature type="compositionally biased region" description="Low complexity" evidence="7">
    <location>
        <begin position="223"/>
        <end position="240"/>
    </location>
</feature>
<feature type="region of interest" description="Disordered" evidence="7">
    <location>
        <begin position="211"/>
        <end position="254"/>
    </location>
</feature>
<protein>
    <recommendedName>
        <fullName evidence="8">RNA-binding S4 domain-containing protein</fullName>
    </recommendedName>
</protein>
<dbReference type="Gene3D" id="3.10.290.10">
    <property type="entry name" value="RNA-binding S4 domain"/>
    <property type="match status" value="1"/>
</dbReference>
<dbReference type="GO" id="GO:0005763">
    <property type="term" value="C:mitochondrial small ribosomal subunit"/>
    <property type="evidence" value="ECO:0007669"/>
    <property type="project" value="TreeGrafter"/>
</dbReference>
<evidence type="ECO:0000313" key="9">
    <source>
        <dbReference type="EMBL" id="KAK0746542.1"/>
    </source>
</evidence>
<comment type="similarity">
    <text evidence="1">Belongs to the universal ribosomal protein uS4 family.</text>
</comment>
<evidence type="ECO:0000313" key="10">
    <source>
        <dbReference type="Proteomes" id="UP001172155"/>
    </source>
</evidence>
<evidence type="ECO:0000256" key="3">
    <source>
        <dbReference type="ARBA" id="ARBA00022884"/>
    </source>
</evidence>
<dbReference type="Proteomes" id="UP001172155">
    <property type="component" value="Unassembled WGS sequence"/>
</dbReference>
<dbReference type="PANTHER" id="PTHR11831">
    <property type="entry name" value="30S 40S RIBOSOMAL PROTEIN"/>
    <property type="match status" value="1"/>
</dbReference>
<feature type="compositionally biased region" description="Basic and acidic residues" evidence="7">
    <location>
        <begin position="211"/>
        <end position="222"/>
    </location>
</feature>
<comment type="caution">
    <text evidence="9">The sequence shown here is derived from an EMBL/GenBank/DDBJ whole genome shotgun (WGS) entry which is preliminary data.</text>
</comment>
<keyword evidence="10" id="KW-1185">Reference proteome</keyword>
<dbReference type="AlphaFoldDB" id="A0AA40EWF1"/>
<feature type="region of interest" description="Disordered" evidence="7">
    <location>
        <begin position="327"/>
        <end position="356"/>
    </location>
</feature>
<dbReference type="GO" id="GO:0019843">
    <property type="term" value="F:rRNA binding"/>
    <property type="evidence" value="ECO:0007669"/>
    <property type="project" value="UniProtKB-KW"/>
</dbReference>
<evidence type="ECO:0000259" key="8">
    <source>
        <dbReference type="SMART" id="SM00363"/>
    </source>
</evidence>
<evidence type="ECO:0000256" key="1">
    <source>
        <dbReference type="ARBA" id="ARBA00007465"/>
    </source>
</evidence>
<feature type="domain" description="RNA-binding S4" evidence="8">
    <location>
        <begin position="134"/>
        <end position="194"/>
    </location>
</feature>
<dbReference type="GO" id="GO:0042274">
    <property type="term" value="P:ribosomal small subunit biogenesis"/>
    <property type="evidence" value="ECO:0007669"/>
    <property type="project" value="TreeGrafter"/>
</dbReference>
<dbReference type="SMART" id="SM00363">
    <property type="entry name" value="S4"/>
    <property type="match status" value="1"/>
</dbReference>
<dbReference type="CDD" id="cd00165">
    <property type="entry name" value="S4"/>
    <property type="match status" value="1"/>
</dbReference>
<accession>A0AA40EWF1</accession>
<organism evidence="9 10">
    <name type="scientific">Schizothecium vesticola</name>
    <dbReference type="NCBI Taxonomy" id="314040"/>
    <lineage>
        <taxon>Eukaryota</taxon>
        <taxon>Fungi</taxon>
        <taxon>Dikarya</taxon>
        <taxon>Ascomycota</taxon>
        <taxon>Pezizomycotina</taxon>
        <taxon>Sordariomycetes</taxon>
        <taxon>Sordariomycetidae</taxon>
        <taxon>Sordariales</taxon>
        <taxon>Schizotheciaceae</taxon>
        <taxon>Schizothecium</taxon>
    </lineage>
</organism>
<dbReference type="Pfam" id="PF01479">
    <property type="entry name" value="S4"/>
    <property type="match status" value="1"/>
</dbReference>
<gene>
    <name evidence="9" type="ORF">B0T18DRAFT_390971</name>
</gene>
<keyword evidence="5" id="KW-0687">Ribonucleoprotein</keyword>
<evidence type="ECO:0000256" key="4">
    <source>
        <dbReference type="ARBA" id="ARBA00022980"/>
    </source>
</evidence>
<evidence type="ECO:0000256" key="5">
    <source>
        <dbReference type="ARBA" id="ARBA00023274"/>
    </source>
</evidence>
<keyword evidence="4" id="KW-0689">Ribosomal protein</keyword>
<dbReference type="InterPro" id="IPR022801">
    <property type="entry name" value="Ribosomal_uS4"/>
</dbReference>
<keyword evidence="3 6" id="KW-0694">RNA-binding</keyword>
<dbReference type="SUPFAM" id="SSF55174">
    <property type="entry name" value="Alpha-L RNA-binding motif"/>
    <property type="match status" value="1"/>
</dbReference>
<dbReference type="EMBL" id="JAUKUD010000004">
    <property type="protein sequence ID" value="KAK0746542.1"/>
    <property type="molecule type" value="Genomic_DNA"/>
</dbReference>
<evidence type="ECO:0000256" key="6">
    <source>
        <dbReference type="PROSITE-ProRule" id="PRU00182"/>
    </source>
</evidence>
<dbReference type="InterPro" id="IPR002942">
    <property type="entry name" value="S4_RNA-bd"/>
</dbReference>
<evidence type="ECO:0000256" key="7">
    <source>
        <dbReference type="SAM" id="MobiDB-lite"/>
    </source>
</evidence>
<dbReference type="PANTHER" id="PTHR11831:SF4">
    <property type="entry name" value="SMALL RIBOSOMAL SUBUNIT PROTEIN US4M"/>
    <property type="match status" value="1"/>
</dbReference>
<proteinExistence type="inferred from homology"/>
<name>A0AA40EWF1_9PEZI</name>
<keyword evidence="2" id="KW-0699">rRNA-binding</keyword>
<dbReference type="PROSITE" id="PS50889">
    <property type="entry name" value="S4"/>
    <property type="match status" value="1"/>
</dbReference>
<feature type="region of interest" description="Disordered" evidence="7">
    <location>
        <begin position="85"/>
        <end position="122"/>
    </location>
</feature>